<dbReference type="AlphaFoldDB" id="A0A7V0XEH2"/>
<dbReference type="Proteomes" id="UP000885672">
    <property type="component" value="Unassembled WGS sequence"/>
</dbReference>
<dbReference type="GO" id="GO:0043682">
    <property type="term" value="F:P-type divalent copper transporter activity"/>
    <property type="evidence" value="ECO:0007669"/>
    <property type="project" value="TreeGrafter"/>
</dbReference>
<dbReference type="PANTHER" id="PTHR43520:SF8">
    <property type="entry name" value="P-TYPE CU(+) TRANSPORTER"/>
    <property type="match status" value="1"/>
</dbReference>
<evidence type="ECO:0000313" key="3">
    <source>
        <dbReference type="EMBL" id="HDQ98779.1"/>
    </source>
</evidence>
<feature type="transmembrane region" description="Helical" evidence="2">
    <location>
        <begin position="35"/>
        <end position="52"/>
    </location>
</feature>
<gene>
    <name evidence="3" type="ORF">ENN51_00630</name>
</gene>
<dbReference type="GO" id="GO:0055070">
    <property type="term" value="P:copper ion homeostasis"/>
    <property type="evidence" value="ECO:0007669"/>
    <property type="project" value="TreeGrafter"/>
</dbReference>
<dbReference type="InterPro" id="IPR036412">
    <property type="entry name" value="HAD-like_sf"/>
</dbReference>
<keyword evidence="1" id="KW-1278">Translocase</keyword>
<evidence type="ECO:0000256" key="1">
    <source>
        <dbReference type="ARBA" id="ARBA00022967"/>
    </source>
</evidence>
<sequence>VAIEASDVTLVRGSLTGVVTAVRLSRATFVKIRQNLFWAFIYNLVAVPLAMFGMLHPLIAEIAMAASSINVVTNSLRLKRARV</sequence>
<dbReference type="InterPro" id="IPR023214">
    <property type="entry name" value="HAD_sf"/>
</dbReference>
<accession>A0A7V0XEH2</accession>
<feature type="non-terminal residue" evidence="3">
    <location>
        <position position="1"/>
    </location>
</feature>
<comment type="caution">
    <text evidence="3">The sequence shown here is derived from an EMBL/GenBank/DDBJ whole genome shotgun (WGS) entry which is preliminary data.</text>
</comment>
<name>A0A7V0XEH2_UNCW3</name>
<protein>
    <recommendedName>
        <fullName evidence="4">Heavy metal translocating P-type ATPase</fullName>
    </recommendedName>
</protein>
<keyword evidence="2" id="KW-0472">Membrane</keyword>
<dbReference type="SUPFAM" id="SSF56784">
    <property type="entry name" value="HAD-like"/>
    <property type="match status" value="1"/>
</dbReference>
<dbReference type="GO" id="GO:0005507">
    <property type="term" value="F:copper ion binding"/>
    <property type="evidence" value="ECO:0007669"/>
    <property type="project" value="TreeGrafter"/>
</dbReference>
<keyword evidence="2" id="KW-1133">Transmembrane helix</keyword>
<dbReference type="PANTHER" id="PTHR43520">
    <property type="entry name" value="ATP7, ISOFORM B"/>
    <property type="match status" value="1"/>
</dbReference>
<keyword evidence="2" id="KW-0812">Transmembrane</keyword>
<reference evidence="3" key="1">
    <citation type="journal article" date="2020" name="mSystems">
        <title>Genome- and Community-Level Interaction Insights into Carbon Utilization and Element Cycling Functions of Hydrothermarchaeota in Hydrothermal Sediment.</title>
        <authorList>
            <person name="Zhou Z."/>
            <person name="Liu Y."/>
            <person name="Xu W."/>
            <person name="Pan J."/>
            <person name="Luo Z.H."/>
            <person name="Li M."/>
        </authorList>
    </citation>
    <scope>NUCLEOTIDE SEQUENCE [LARGE SCALE GENOMIC DNA]</scope>
    <source>
        <strain evidence="3">SpSt-1182</strain>
    </source>
</reference>
<dbReference type="GO" id="GO:0016020">
    <property type="term" value="C:membrane"/>
    <property type="evidence" value="ECO:0007669"/>
    <property type="project" value="TreeGrafter"/>
</dbReference>
<proteinExistence type="predicted"/>
<evidence type="ECO:0000256" key="2">
    <source>
        <dbReference type="SAM" id="Phobius"/>
    </source>
</evidence>
<organism evidence="3">
    <name type="scientific">candidate division WOR-3 bacterium</name>
    <dbReference type="NCBI Taxonomy" id="2052148"/>
    <lineage>
        <taxon>Bacteria</taxon>
        <taxon>Bacteria division WOR-3</taxon>
    </lineage>
</organism>
<evidence type="ECO:0008006" key="4">
    <source>
        <dbReference type="Google" id="ProtNLM"/>
    </source>
</evidence>
<dbReference type="Gene3D" id="3.40.50.1000">
    <property type="entry name" value="HAD superfamily/HAD-like"/>
    <property type="match status" value="1"/>
</dbReference>
<dbReference type="EMBL" id="DSBX01000019">
    <property type="protein sequence ID" value="HDQ98779.1"/>
    <property type="molecule type" value="Genomic_DNA"/>
</dbReference>